<dbReference type="InterPro" id="IPR050174">
    <property type="entry name" value="Protocadherin/Cadherin-CA"/>
</dbReference>
<keyword evidence="8" id="KW-0325">Glycoprotein</keyword>
<feature type="region of interest" description="Disordered" evidence="10">
    <location>
        <begin position="1518"/>
        <end position="1540"/>
    </location>
</feature>
<feature type="domain" description="Cadherin" evidence="13">
    <location>
        <begin position="886"/>
        <end position="1007"/>
    </location>
</feature>
<feature type="domain" description="Cadherin" evidence="13">
    <location>
        <begin position="352"/>
        <end position="479"/>
    </location>
</feature>
<dbReference type="EMBL" id="GEEE01016813">
    <property type="protein sequence ID" value="JAP46412.1"/>
    <property type="molecule type" value="Transcribed_RNA"/>
</dbReference>
<reference evidence="14" key="1">
    <citation type="submission" date="2016-01" db="EMBL/GenBank/DDBJ databases">
        <title>Reference transcriptome for the parasite Schistocephalus solidus: insights into the molecular evolution of parasitism.</title>
        <authorList>
            <person name="Hebert F.O."/>
            <person name="Grambauer S."/>
            <person name="Barber I."/>
            <person name="Landry C.R."/>
            <person name="Aubin-Horth N."/>
        </authorList>
    </citation>
    <scope>NUCLEOTIDE SEQUENCE</scope>
</reference>
<dbReference type="GO" id="GO:0005509">
    <property type="term" value="F:calcium ion binding"/>
    <property type="evidence" value="ECO:0007669"/>
    <property type="project" value="UniProtKB-UniRule"/>
</dbReference>
<keyword evidence="6 11" id="KW-1133">Transmembrane helix</keyword>
<dbReference type="PANTHER" id="PTHR24028:SF146">
    <property type="entry name" value="CADHERIN 96CB, ISOFORM D-RELATED"/>
    <property type="match status" value="1"/>
</dbReference>
<accession>A0A0X3PE77</accession>
<evidence type="ECO:0000256" key="8">
    <source>
        <dbReference type="ARBA" id="ARBA00023180"/>
    </source>
</evidence>
<evidence type="ECO:0000256" key="3">
    <source>
        <dbReference type="ARBA" id="ARBA00022729"/>
    </source>
</evidence>
<feature type="signal peptide" evidence="12">
    <location>
        <begin position="1"/>
        <end position="31"/>
    </location>
</feature>
<evidence type="ECO:0000256" key="6">
    <source>
        <dbReference type="ARBA" id="ARBA00022989"/>
    </source>
</evidence>
<feature type="chain" id="PRO_5007051079" description="Cadherin domain-containing protein" evidence="12">
    <location>
        <begin position="32"/>
        <end position="1606"/>
    </location>
</feature>
<keyword evidence="7 11" id="KW-0472">Membrane</keyword>
<keyword evidence="3 12" id="KW-0732">Signal</keyword>
<feature type="transmembrane region" description="Helical" evidence="11">
    <location>
        <begin position="1090"/>
        <end position="1113"/>
    </location>
</feature>
<feature type="domain" description="Cadherin" evidence="13">
    <location>
        <begin position="232"/>
        <end position="341"/>
    </location>
</feature>
<organism evidence="14">
    <name type="scientific">Schistocephalus solidus</name>
    <name type="common">Tapeworm</name>
    <dbReference type="NCBI Taxonomy" id="70667"/>
    <lineage>
        <taxon>Eukaryota</taxon>
        <taxon>Metazoa</taxon>
        <taxon>Spiralia</taxon>
        <taxon>Lophotrochozoa</taxon>
        <taxon>Platyhelminthes</taxon>
        <taxon>Cestoda</taxon>
        <taxon>Eucestoda</taxon>
        <taxon>Diphyllobothriidea</taxon>
        <taxon>Diphyllobothriidae</taxon>
        <taxon>Schistocephalus</taxon>
    </lineage>
</organism>
<dbReference type="GO" id="GO:0005886">
    <property type="term" value="C:plasma membrane"/>
    <property type="evidence" value="ECO:0007669"/>
    <property type="project" value="InterPro"/>
</dbReference>
<proteinExistence type="predicted"/>
<evidence type="ECO:0000256" key="4">
    <source>
        <dbReference type="ARBA" id="ARBA00022737"/>
    </source>
</evidence>
<dbReference type="PROSITE" id="PS50268">
    <property type="entry name" value="CADHERIN_2"/>
    <property type="match status" value="7"/>
</dbReference>
<evidence type="ECO:0000256" key="10">
    <source>
        <dbReference type="SAM" id="MobiDB-lite"/>
    </source>
</evidence>
<dbReference type="GO" id="GO:0007156">
    <property type="term" value="P:homophilic cell adhesion via plasma membrane adhesion molecules"/>
    <property type="evidence" value="ECO:0007669"/>
    <property type="project" value="InterPro"/>
</dbReference>
<evidence type="ECO:0000256" key="5">
    <source>
        <dbReference type="ARBA" id="ARBA00022837"/>
    </source>
</evidence>
<keyword evidence="4" id="KW-0677">Repeat</keyword>
<dbReference type="PRINTS" id="PR00205">
    <property type="entry name" value="CADHERIN"/>
</dbReference>
<evidence type="ECO:0000256" key="9">
    <source>
        <dbReference type="PROSITE-ProRule" id="PRU00043"/>
    </source>
</evidence>
<dbReference type="CDD" id="cd11304">
    <property type="entry name" value="Cadherin_repeat"/>
    <property type="match status" value="7"/>
</dbReference>
<evidence type="ECO:0000256" key="2">
    <source>
        <dbReference type="ARBA" id="ARBA00022692"/>
    </source>
</evidence>
<feature type="domain" description="Cadherin" evidence="13">
    <location>
        <begin position="32"/>
        <end position="206"/>
    </location>
</feature>
<dbReference type="Gene3D" id="2.60.40.60">
    <property type="entry name" value="Cadherins"/>
    <property type="match status" value="7"/>
</dbReference>
<dbReference type="InterPro" id="IPR002126">
    <property type="entry name" value="Cadherin-like_dom"/>
</dbReference>
<name>A0A0X3PE77_SCHSO</name>
<evidence type="ECO:0000256" key="12">
    <source>
        <dbReference type="SAM" id="SignalP"/>
    </source>
</evidence>
<sequence length="1606" mass="174670">MMNGESRFSLHATLLLLSILLPATLLHQSAAMVNELEFQIYEEVPIGTTIADLNRAIWKDSKPPGNLWNRFKIVNSEDPTSRLVEVSDKGRLLVARRIDREEICPTYGLPLLLGVDSFQDVPRSLNPSIGEAARRLMLSGSKSMFSIGDEQCSFLLKVAVAQQPEMAVGAATISTPTIPSLFPNGQESILEIRIIVIDVNDNEPFWPNNLQSHAIEFRDGDPAGKRQSLPLAIDLDRDENAQLTYSLGRDPSGYQGVEKDDEWNNLPFYLVHNPAEGLYLQTTREVDHEEASSYRLILKATDSVSKTSLDAQTPNRYRRPHTSSIPLKVVIQDINDNDPKFTRPVFMPSQPVLETTPVGSVILELTATDADSGNNGAFRFSFAPTAGWLPQVALAHHLFNVRPDGKVVVQNPLDVDRQWRMLEGGGGSRKTDGIYPKQKAMEFNFKVLVRDEAEPSYARSSEALVNIVVVDENDEAPEIKVVRSPSKECIQSLGRMGSLPDGGFQTHPTQPAYACVFENSPLDTLVVTLKVNDPDFGGEDEFECNISNKNFTLLPEDFANSRLPAHQVHQVFNRPFDKTKTAGPTQYAILTAAPLDRELMPFQKVHIICSDREGHRTTQNLSILVGDVNDNKPNFLQEVMHYQVPENSSPGTVLKAFLPGGGGGDPGAGSGDSWRNVSIAALRNVLAQDLDVGKNGRIKYLLEENSEHAGQFSIDQFTGAISTRVSFDREKTDKFMLTILAVDHGEPELTGTGTAQVTITDVNDNPPKFAQETYTFQILENMPRNSRVGQVTATDLDDLMVQGPITYYLSADHDALGFNIEAKTGELVTRRPLDREEQPNYTFKVLARDSSGGSSSFGHTQHTATATVNVVLEDVNDNSPVFITPNATANTLTVAVTQTLGHRLAFIHAEDADEGLNGQVTYKIKAGNSLNLFSIDPQSGLLFLAESLTRLAELHSLPLDGGSARKTGNDSDTEGENTARMLQLSTQPTVHVLTLEACDNAEEAPRCTVSTNLRIHVQPGASMLAGREEMRRYYADQHFHPVVSGGGENAVEGSSQLSGDQKAAGWGGVPGTGPRGGRGISAFVGSSSEIIIICMSVLFIILLVIILALTVFFRSCKLGPSKNLSISATQRSLSRSKSPAYTTSMHTAELGQLTSAELAISQSLTSSGAVLTGSQSSDMILDGLRHVGALPLRGGISSSQSFFEMPKSIHEFSCQGLMPCPEDVRNNFTVTGGVAGHAAGFQQTTIGTRQELARSADLLYLPKGSVNLVNKEGPMAQQPGQPQQPGHLTGHAYMTRNNVICFGENGEYQALRGAGLYNLEKTGADCLPQQMLRQQQPPATVNVSGHQHTHRPGQHKMFASNLACVPRFIMTGGPGTMIDLQQQQQLQQGYQLQGANDGSVAFEVSAGDKYNAAGVEMAFNTYGRYVGLQPNIRSPESLDPARQPTLPEAHPRATYRLLKRGHGVLAHEFPRSKSAHTVALAQSEGNWRFGQRRQHISESSVDLNGATLESTETGFRTVPRSETVGDPFALSSPAAEDDEAELRGISKRGTTEDLSLLLLHDSEGRSELSEPLLSNVSHTAAVSDADGSFSRPGKLIASAYREASFV</sequence>
<keyword evidence="2 11" id="KW-0812">Transmembrane</keyword>
<dbReference type="InterPro" id="IPR015919">
    <property type="entry name" value="Cadherin-like_sf"/>
</dbReference>
<keyword evidence="5 9" id="KW-0106">Calcium</keyword>
<evidence type="ECO:0000259" key="13">
    <source>
        <dbReference type="PROSITE" id="PS50268"/>
    </source>
</evidence>
<feature type="domain" description="Cadherin" evidence="13">
    <location>
        <begin position="770"/>
        <end position="882"/>
    </location>
</feature>
<dbReference type="SMART" id="SM00112">
    <property type="entry name" value="CA"/>
    <property type="match status" value="6"/>
</dbReference>
<comment type="subcellular location">
    <subcellularLocation>
        <location evidence="1">Membrane</location>
        <topology evidence="1">Single-pass membrane protein</topology>
    </subcellularLocation>
</comment>
<evidence type="ECO:0000256" key="11">
    <source>
        <dbReference type="SAM" id="Phobius"/>
    </source>
</evidence>
<dbReference type="FunFam" id="2.60.40.60:FF:000033">
    <property type="entry name" value="FAT atypical cadherin 1"/>
    <property type="match status" value="1"/>
</dbReference>
<dbReference type="PANTHER" id="PTHR24028">
    <property type="entry name" value="CADHERIN-87A"/>
    <property type="match status" value="1"/>
</dbReference>
<feature type="region of interest" description="Disordered" evidence="10">
    <location>
        <begin position="1049"/>
        <end position="1072"/>
    </location>
</feature>
<dbReference type="FunFam" id="2.60.40.60:FF:000020">
    <property type="entry name" value="Dachsous cadherin-related 1b"/>
    <property type="match status" value="1"/>
</dbReference>
<gene>
    <name evidence="14" type="ORF">TR108531</name>
</gene>
<evidence type="ECO:0000256" key="1">
    <source>
        <dbReference type="ARBA" id="ARBA00004167"/>
    </source>
</evidence>
<dbReference type="Pfam" id="PF00028">
    <property type="entry name" value="Cadherin"/>
    <property type="match status" value="3"/>
</dbReference>
<protein>
    <recommendedName>
        <fullName evidence="13">Cadherin domain-containing protein</fullName>
    </recommendedName>
</protein>
<dbReference type="PROSITE" id="PS00232">
    <property type="entry name" value="CADHERIN_1"/>
    <property type="match status" value="5"/>
</dbReference>
<feature type="domain" description="Cadherin" evidence="13">
    <location>
        <begin position="636"/>
        <end position="769"/>
    </location>
</feature>
<evidence type="ECO:0000313" key="14">
    <source>
        <dbReference type="EMBL" id="JAP46412.1"/>
    </source>
</evidence>
<feature type="domain" description="Cadherin" evidence="13">
    <location>
        <begin position="508"/>
        <end position="635"/>
    </location>
</feature>
<dbReference type="InterPro" id="IPR020894">
    <property type="entry name" value="Cadherin_CS"/>
</dbReference>
<evidence type="ECO:0000256" key="7">
    <source>
        <dbReference type="ARBA" id="ARBA00023136"/>
    </source>
</evidence>
<dbReference type="SUPFAM" id="SSF49313">
    <property type="entry name" value="Cadherin-like"/>
    <property type="match status" value="6"/>
</dbReference>